<evidence type="ECO:0000256" key="1">
    <source>
        <dbReference type="SAM" id="MobiDB-lite"/>
    </source>
</evidence>
<accession>A0ABW3MYC7</accession>
<feature type="region of interest" description="Disordered" evidence="1">
    <location>
        <begin position="198"/>
        <end position="245"/>
    </location>
</feature>
<protein>
    <submittedName>
        <fullName evidence="3">Nuclease-related domain-containing protein</fullName>
    </submittedName>
</protein>
<dbReference type="Proteomes" id="UP001597046">
    <property type="component" value="Unassembled WGS sequence"/>
</dbReference>
<name>A0ABW3MYC7_9MICO</name>
<dbReference type="PROSITE" id="PS50965">
    <property type="entry name" value="NERD"/>
    <property type="match status" value="1"/>
</dbReference>
<reference evidence="4" key="1">
    <citation type="journal article" date="2019" name="Int. J. Syst. Evol. Microbiol.">
        <title>The Global Catalogue of Microorganisms (GCM) 10K type strain sequencing project: providing services to taxonomists for standard genome sequencing and annotation.</title>
        <authorList>
            <consortium name="The Broad Institute Genomics Platform"/>
            <consortium name="The Broad Institute Genome Sequencing Center for Infectious Disease"/>
            <person name="Wu L."/>
            <person name="Ma J."/>
        </authorList>
    </citation>
    <scope>NUCLEOTIDE SEQUENCE [LARGE SCALE GENOMIC DNA]</scope>
    <source>
        <strain evidence="4">CCUG 57508</strain>
    </source>
</reference>
<dbReference type="RefSeq" id="WP_386053608.1">
    <property type="nucleotide sequence ID" value="NZ_JBHTKH010000009.1"/>
</dbReference>
<sequence>MADGGSARTRAEELWARAAAEREREEVARRRAEQLEARAGAWAAGAEGERRVARVLRDLPEGWVVLHDRLLRPGTGLTNLDHVVVGPGGVFLVDAKNWAGGVSVHDDNLWQHAGRSSAKGAELDKLAGFAGEMETVLGVPVVPVVALTGRHGATFRAQRVRGVEVVPHGRLTKWLRRQPATTDAISAELLSRKIAHTYPPASGDVPTDGGPSTTNLTVPAVLSAPPSSNGTSAKRHRATAHPRRRRPSALKALAGFGLLVALSQLGPRLPDVVAGAVPKLSFPQSRSSGTTPAAPGKDCQTLMRPVIASTTGAKVVIEQARAGDVCAWWLSKPRYSSDRADLTVTTGMSVRVSLSVTGSAESRIDTMPGEVTAWLPEGTTLAGWKPSSKASQAFSLSLRFSYPEGASRREAQAAETAAEKTVTRLAEQTAIALARRETTR</sequence>
<feature type="compositionally biased region" description="Basic residues" evidence="1">
    <location>
        <begin position="233"/>
        <end position="245"/>
    </location>
</feature>
<comment type="caution">
    <text evidence="3">The sequence shown here is derived from an EMBL/GenBank/DDBJ whole genome shotgun (WGS) entry which is preliminary data.</text>
</comment>
<dbReference type="EMBL" id="JBHTKH010000009">
    <property type="protein sequence ID" value="MFD1055576.1"/>
    <property type="molecule type" value="Genomic_DNA"/>
</dbReference>
<keyword evidence="4" id="KW-1185">Reference proteome</keyword>
<dbReference type="InterPro" id="IPR011528">
    <property type="entry name" value="NERD"/>
</dbReference>
<gene>
    <name evidence="3" type="ORF">ACFQ2V_14775</name>
</gene>
<proteinExistence type="predicted"/>
<organism evidence="3 4">
    <name type="scientific">Terrabacter terrigena</name>
    <dbReference type="NCBI Taxonomy" id="574718"/>
    <lineage>
        <taxon>Bacteria</taxon>
        <taxon>Bacillati</taxon>
        <taxon>Actinomycetota</taxon>
        <taxon>Actinomycetes</taxon>
        <taxon>Micrococcales</taxon>
        <taxon>Intrasporangiaceae</taxon>
        <taxon>Terrabacter</taxon>
    </lineage>
</organism>
<evidence type="ECO:0000259" key="2">
    <source>
        <dbReference type="PROSITE" id="PS50965"/>
    </source>
</evidence>
<feature type="domain" description="NERD" evidence="2">
    <location>
        <begin position="44"/>
        <end position="156"/>
    </location>
</feature>
<evidence type="ECO:0000313" key="3">
    <source>
        <dbReference type="EMBL" id="MFD1055576.1"/>
    </source>
</evidence>
<evidence type="ECO:0000313" key="4">
    <source>
        <dbReference type="Proteomes" id="UP001597046"/>
    </source>
</evidence>
<dbReference type="Pfam" id="PF08378">
    <property type="entry name" value="NERD"/>
    <property type="match status" value="1"/>
</dbReference>